<evidence type="ECO:0000256" key="2">
    <source>
        <dbReference type="SAM" id="Phobius"/>
    </source>
</evidence>
<feature type="compositionally biased region" description="Low complexity" evidence="1">
    <location>
        <begin position="512"/>
        <end position="528"/>
    </location>
</feature>
<feature type="region of interest" description="Disordered" evidence="1">
    <location>
        <begin position="256"/>
        <end position="302"/>
    </location>
</feature>
<feature type="compositionally biased region" description="Polar residues" evidence="1">
    <location>
        <begin position="587"/>
        <end position="596"/>
    </location>
</feature>
<feature type="compositionally biased region" description="Polar residues" evidence="1">
    <location>
        <begin position="719"/>
        <end position="729"/>
    </location>
</feature>
<feature type="transmembrane region" description="Helical" evidence="2">
    <location>
        <begin position="813"/>
        <end position="830"/>
    </location>
</feature>
<evidence type="ECO:0000256" key="1">
    <source>
        <dbReference type="SAM" id="MobiDB-lite"/>
    </source>
</evidence>
<dbReference type="Proteomes" id="UP000521872">
    <property type="component" value="Unassembled WGS sequence"/>
</dbReference>
<accession>A0A8H4QIJ6</accession>
<feature type="compositionally biased region" description="Low complexity" evidence="1">
    <location>
        <begin position="665"/>
        <end position="718"/>
    </location>
</feature>
<feature type="region of interest" description="Disordered" evidence="1">
    <location>
        <begin position="201"/>
        <end position="240"/>
    </location>
</feature>
<name>A0A8H4QIJ6_9AGAR</name>
<feature type="region of interest" description="Disordered" evidence="1">
    <location>
        <begin position="111"/>
        <end position="141"/>
    </location>
</feature>
<sequence>MPPYNTGGELSLRHLPDVSDASFSFQIPGSAQEENLLAQDIDFFRGADVSETLLQSPARNDQLTLSQVTPRRKADPVPSTTQPSSPKTYQKERQDTDTLDAITNPVVEKRKTPLTRARYREITKGGPSTSKATSKNNRTPESKAKLIAPSLSHFHPVEASPAVARLKTLRAELDTLSEDIISPISFDPGEDKDVNMVEPNRYESEGTAGPQTSTSSSHVKEQPQIPNETRREKRPRTSKQKVIVEGGVTKKRMITTRRDSIKPPEKKAISATRTVSRKETSSTFSLSPPPSLSKDLDGEEQTSITDASMASLDVGGVAARLVKYSQNLINPFRQAQTQLNAGTTLSTKIHNTDVPKSASGNDAAVSGTGTNSDAKILTDVAHETNSSGMDGPLTLSQLSPRKRRRMAAARLRSDTPPPPARAPASDNSASPLRLSTKRPLAAEAAATGERDADNASADAGHRRKKARNEAKDALNAGEDSQACADNEPKEMTVNGKFLKRARRQEVLLPKDTYGTTSTSASTSVQSNSPDPHPEPESEVQSEAQTSESKSRPDEGRGRKRRISIGETREDSHTEGPKTKTRSRITAGGSTRGNAITGQAPPSDLYDSANTKTKSGPKEINRSRRSRSIDGLDDDSGPDVKQDSITAVPRHLDAGVDEKTNDDDGSAAQQASSESSSSSSKGTSATIRATSTRTTATATATKGTSTSSSTSKPGPSSSSQPHSRQLQQERSSSSSSSSEKPQHAVDRVDDPAQHPTHVRSRTRSNATLPANKDNDDIASAAASAPSQSNSVSLKGKGRAVSSSVSVTRSSSRQVGALFLTLYAFSFAFLCFDETMRRDAHGSSRHTKG</sequence>
<organism evidence="3 4">
    <name type="scientific">Agrocybe pediades</name>
    <dbReference type="NCBI Taxonomy" id="84607"/>
    <lineage>
        <taxon>Eukaryota</taxon>
        <taxon>Fungi</taxon>
        <taxon>Dikarya</taxon>
        <taxon>Basidiomycota</taxon>
        <taxon>Agaricomycotina</taxon>
        <taxon>Agaricomycetes</taxon>
        <taxon>Agaricomycetidae</taxon>
        <taxon>Agaricales</taxon>
        <taxon>Agaricineae</taxon>
        <taxon>Strophariaceae</taxon>
        <taxon>Agrocybe</taxon>
    </lineage>
</organism>
<feature type="compositionally biased region" description="Polar residues" evidence="1">
    <location>
        <begin position="126"/>
        <end position="137"/>
    </location>
</feature>
<feature type="region of interest" description="Disordered" evidence="1">
    <location>
        <begin position="55"/>
        <end position="98"/>
    </location>
</feature>
<feature type="compositionally biased region" description="Basic and acidic residues" evidence="1">
    <location>
        <begin position="739"/>
        <end position="751"/>
    </location>
</feature>
<comment type="caution">
    <text evidence="3">The sequence shown here is derived from an EMBL/GenBank/DDBJ whole genome shotgun (WGS) entry which is preliminary data.</text>
</comment>
<feature type="compositionally biased region" description="Basic and acidic residues" evidence="1">
    <location>
        <begin position="566"/>
        <end position="577"/>
    </location>
</feature>
<feature type="region of interest" description="Disordered" evidence="1">
    <location>
        <begin position="350"/>
        <end position="773"/>
    </location>
</feature>
<protein>
    <submittedName>
        <fullName evidence="3">Uncharacterized protein</fullName>
    </submittedName>
</protein>
<dbReference type="AlphaFoldDB" id="A0A8H4QIJ6"/>
<proteinExistence type="predicted"/>
<evidence type="ECO:0000313" key="4">
    <source>
        <dbReference type="Proteomes" id="UP000521872"/>
    </source>
</evidence>
<feature type="compositionally biased region" description="Basic and acidic residues" evidence="1">
    <location>
        <begin position="649"/>
        <end position="658"/>
    </location>
</feature>
<feature type="compositionally biased region" description="Basic and acidic residues" evidence="1">
    <location>
        <begin position="615"/>
        <end position="629"/>
    </location>
</feature>
<feature type="compositionally biased region" description="Polar residues" evidence="1">
    <location>
        <begin position="538"/>
        <end position="547"/>
    </location>
</feature>
<feature type="compositionally biased region" description="Polar residues" evidence="1">
    <location>
        <begin position="55"/>
        <end position="69"/>
    </location>
</feature>
<feature type="compositionally biased region" description="Basic and acidic residues" evidence="1">
    <location>
        <begin position="256"/>
        <end position="268"/>
    </location>
</feature>
<keyword evidence="2" id="KW-0472">Membrane</keyword>
<dbReference type="EMBL" id="JAACJL010000057">
    <property type="protein sequence ID" value="KAF4611568.1"/>
    <property type="molecule type" value="Genomic_DNA"/>
</dbReference>
<evidence type="ECO:0000313" key="3">
    <source>
        <dbReference type="EMBL" id="KAF4611568.1"/>
    </source>
</evidence>
<keyword evidence="4" id="KW-1185">Reference proteome</keyword>
<keyword evidence="2" id="KW-0812">Transmembrane</keyword>
<keyword evidence="2" id="KW-1133">Transmembrane helix</keyword>
<reference evidence="3 4" key="1">
    <citation type="submission" date="2019-12" db="EMBL/GenBank/DDBJ databases">
        <authorList>
            <person name="Floudas D."/>
            <person name="Bentzer J."/>
            <person name="Ahren D."/>
            <person name="Johansson T."/>
            <person name="Persson P."/>
            <person name="Tunlid A."/>
        </authorList>
    </citation>
    <scope>NUCLEOTIDE SEQUENCE [LARGE SCALE GENOMIC DNA]</scope>
    <source>
        <strain evidence="3 4">CBS 102.39</strain>
    </source>
</reference>
<feature type="compositionally biased region" description="Polar residues" evidence="1">
    <location>
        <begin position="78"/>
        <end position="88"/>
    </location>
</feature>
<gene>
    <name evidence="3" type="ORF">D9613_004397</name>
</gene>
<feature type="compositionally biased region" description="Polar residues" evidence="1">
    <location>
        <begin position="383"/>
        <end position="399"/>
    </location>
</feature>